<protein>
    <submittedName>
        <fullName evidence="1">Uncharacterized protein</fullName>
    </submittedName>
</protein>
<sequence>MNYFLHKNEEDRKKLEKRSGRLYHRIFPFRKRESKKSGDNSDWKVILSSECTCNNRLFNFYK</sequence>
<dbReference type="AlphaFoldDB" id="A0A2W6NET5"/>
<organism evidence="1 2">
    <name type="scientific">Paenibacillus silvae</name>
    <dbReference type="NCBI Taxonomy" id="1325358"/>
    <lineage>
        <taxon>Bacteria</taxon>
        <taxon>Bacillati</taxon>
        <taxon>Bacillota</taxon>
        <taxon>Bacilli</taxon>
        <taxon>Bacillales</taxon>
        <taxon>Paenibacillaceae</taxon>
        <taxon>Paenibacillus</taxon>
    </lineage>
</organism>
<name>A0A2W6NET5_9BACL</name>
<comment type="caution">
    <text evidence="1">The sequence shown here is derived from an EMBL/GenBank/DDBJ whole genome shotgun (WGS) entry which is preliminary data.</text>
</comment>
<reference evidence="1 2" key="1">
    <citation type="submission" date="2018-06" db="EMBL/GenBank/DDBJ databases">
        <title>Isolation of heavy metals resistant Paenibacillus silvae NC2 from Gold-Copper mine in ZiJin, China.</title>
        <authorList>
            <person name="Xu J."/>
            <person name="Mazhar H.S."/>
            <person name="Rensing C."/>
        </authorList>
    </citation>
    <scope>NUCLEOTIDE SEQUENCE [LARGE SCALE GENOMIC DNA]</scope>
    <source>
        <strain evidence="1 2">NC2</strain>
    </source>
</reference>
<dbReference type="EMBL" id="QKWW01000069">
    <property type="protein sequence ID" value="PZT53498.1"/>
    <property type="molecule type" value="Genomic_DNA"/>
</dbReference>
<evidence type="ECO:0000313" key="2">
    <source>
        <dbReference type="Proteomes" id="UP000249204"/>
    </source>
</evidence>
<accession>A0A2W6NET5</accession>
<dbReference type="Proteomes" id="UP000249204">
    <property type="component" value="Unassembled WGS sequence"/>
</dbReference>
<gene>
    <name evidence="1" type="ORF">DN757_22660</name>
</gene>
<evidence type="ECO:0000313" key="1">
    <source>
        <dbReference type="EMBL" id="PZT53498.1"/>
    </source>
</evidence>
<proteinExistence type="predicted"/>